<organism evidence="2">
    <name type="scientific">Tunturiibacter psychrotolerans</name>
    <dbReference type="NCBI Taxonomy" id="3069686"/>
    <lineage>
        <taxon>Bacteria</taxon>
        <taxon>Pseudomonadati</taxon>
        <taxon>Acidobacteriota</taxon>
        <taxon>Terriglobia</taxon>
        <taxon>Terriglobales</taxon>
        <taxon>Acidobacteriaceae</taxon>
        <taxon>Tunturiibacter</taxon>
    </lineage>
</organism>
<dbReference type="RefSeq" id="WP_353066273.1">
    <property type="nucleotide sequence ID" value="NZ_CP132942.1"/>
</dbReference>
<dbReference type="KEGG" id="tpsc:RBB77_07900"/>
<accession>A0AAU7ZUV4</accession>
<feature type="chain" id="PRO_5043425843" description="DUF4878 domain-containing protein" evidence="1">
    <location>
        <begin position="26"/>
        <end position="147"/>
    </location>
</feature>
<reference evidence="2" key="2">
    <citation type="journal article" date="2024" name="Environ. Microbiol.">
        <title>Genome analysis and description of Tunturibacter gen. nov. expands the diversity of Terriglobia in tundra soils.</title>
        <authorList>
            <person name="Messyasz A."/>
            <person name="Mannisto M.K."/>
            <person name="Kerkhof L.J."/>
            <person name="Haggblom M.M."/>
        </authorList>
    </citation>
    <scope>NUCLEOTIDE SEQUENCE</scope>
    <source>
        <strain evidence="2">X5P6</strain>
    </source>
</reference>
<reference evidence="2" key="1">
    <citation type="submission" date="2023-08" db="EMBL/GenBank/DDBJ databases">
        <authorList>
            <person name="Messyasz A."/>
            <person name="Mannisto M.K."/>
            <person name="Kerkhof L.J."/>
            <person name="Haggblom M."/>
        </authorList>
    </citation>
    <scope>NUCLEOTIDE SEQUENCE</scope>
    <source>
        <strain evidence="2">X5P6</strain>
    </source>
</reference>
<evidence type="ECO:0000256" key="1">
    <source>
        <dbReference type="SAM" id="SignalP"/>
    </source>
</evidence>
<evidence type="ECO:0000313" key="2">
    <source>
        <dbReference type="EMBL" id="XCB34808.1"/>
    </source>
</evidence>
<feature type="signal peptide" evidence="1">
    <location>
        <begin position="1"/>
        <end position="25"/>
    </location>
</feature>
<dbReference type="AlphaFoldDB" id="A0AAU7ZUV4"/>
<sequence length="147" mass="16405">MRKPTFLILCSVLMFGYLASAVALPDQKRTVGDIPSIITAGLEAYKDKGPEEAVKTWIKGSPIEGSKEALSQANALRQIQDFYGSYQAFEVIGTRDLSSRTRVLYLVLDYDNGPLFAKFLVYKTGQNWILTSFNFNTKDDMLPSPLP</sequence>
<dbReference type="EMBL" id="CP132942">
    <property type="protein sequence ID" value="XCB34808.1"/>
    <property type="molecule type" value="Genomic_DNA"/>
</dbReference>
<evidence type="ECO:0008006" key="3">
    <source>
        <dbReference type="Google" id="ProtNLM"/>
    </source>
</evidence>
<protein>
    <recommendedName>
        <fullName evidence="3">DUF4878 domain-containing protein</fullName>
    </recommendedName>
</protein>
<name>A0AAU7ZUV4_9BACT</name>
<proteinExistence type="predicted"/>
<keyword evidence="1" id="KW-0732">Signal</keyword>
<gene>
    <name evidence="2" type="ORF">RBB77_07900</name>
</gene>